<dbReference type="STRING" id="1167006.UWK_02473"/>
<reference evidence="2" key="1">
    <citation type="journal article" date="2013" name="Stand. Genomic Sci.">
        <title>Complete genome sequence of Desulfocapsa sulfexigens, a marine deltaproteobacterium specialized in disproportionating inorganic sulfur compounds.</title>
        <authorList>
            <person name="Finster K.W."/>
            <person name="Kjeldsen K.U."/>
            <person name="Kube M."/>
            <person name="Reinhardt R."/>
            <person name="Mussmann M."/>
            <person name="Amann R."/>
            <person name="Schreiber L."/>
        </authorList>
    </citation>
    <scope>NUCLEOTIDE SEQUENCE [LARGE SCALE GENOMIC DNA]</scope>
    <source>
        <strain evidence="2">DSM 10523 / SB164P1</strain>
    </source>
</reference>
<dbReference type="CDD" id="cd04647">
    <property type="entry name" value="LbH_MAT_like"/>
    <property type="match status" value="1"/>
</dbReference>
<organism evidence="1 2">
    <name type="scientific">Desulfocapsa sulfexigens (strain DSM 10523 / SB164P1)</name>
    <dbReference type="NCBI Taxonomy" id="1167006"/>
    <lineage>
        <taxon>Bacteria</taxon>
        <taxon>Pseudomonadati</taxon>
        <taxon>Thermodesulfobacteriota</taxon>
        <taxon>Desulfobulbia</taxon>
        <taxon>Desulfobulbales</taxon>
        <taxon>Desulfocapsaceae</taxon>
        <taxon>Desulfocapsa</taxon>
    </lineage>
</organism>
<sequence length="250" mass="26617">MIVVEKKSIQEKVSGNSGMFAKYRVAMVGDGGNLTLFLYELINFFCTPVPGISGVLFRRLFFPLLLGKIGTAVRIYENCTIRNGRNIVLGDNVCIEKEVTLDVKPGENKIVLGDNVIIGNRVIFNCSGGVISIGDGTVVGSHCRLGSLLGNTIGCHCRIGRDSCIVGAGHATGDLEKAIVRQPITCNGPSIIGDYVSIGERVTLLDGVRVGSHVTICSDSLVLQDIPDNCTVSGVPAKIISKESVQGRRL</sequence>
<proteinExistence type="predicted"/>
<protein>
    <submittedName>
        <fullName evidence="1">Acetyltransferase (Isoleucine patch superfamily)</fullName>
    </submittedName>
</protein>
<keyword evidence="2" id="KW-1185">Reference proteome</keyword>
<dbReference type="EMBL" id="CP003985">
    <property type="protein sequence ID" value="AGF79010.1"/>
    <property type="molecule type" value="Genomic_DNA"/>
</dbReference>
<dbReference type="eggNOG" id="COG0110">
    <property type="taxonomic scope" value="Bacteria"/>
</dbReference>
<dbReference type="OrthoDB" id="272049at2"/>
<accession>M1PHD2</accession>
<dbReference type="PANTHER" id="PTHR23416">
    <property type="entry name" value="SIALIC ACID SYNTHASE-RELATED"/>
    <property type="match status" value="1"/>
</dbReference>
<keyword evidence="1" id="KW-0808">Transferase</keyword>
<dbReference type="GO" id="GO:0016740">
    <property type="term" value="F:transferase activity"/>
    <property type="evidence" value="ECO:0007669"/>
    <property type="project" value="UniProtKB-KW"/>
</dbReference>
<dbReference type="Gene3D" id="2.160.10.10">
    <property type="entry name" value="Hexapeptide repeat proteins"/>
    <property type="match status" value="2"/>
</dbReference>
<evidence type="ECO:0000313" key="1">
    <source>
        <dbReference type="EMBL" id="AGF79010.1"/>
    </source>
</evidence>
<dbReference type="RefSeq" id="WP_015404696.1">
    <property type="nucleotide sequence ID" value="NC_020304.1"/>
</dbReference>
<dbReference type="InterPro" id="IPR051159">
    <property type="entry name" value="Hexapeptide_acetyltransf"/>
</dbReference>
<dbReference type="SUPFAM" id="SSF51161">
    <property type="entry name" value="Trimeric LpxA-like enzymes"/>
    <property type="match status" value="1"/>
</dbReference>
<dbReference type="InterPro" id="IPR011004">
    <property type="entry name" value="Trimer_LpxA-like_sf"/>
</dbReference>
<gene>
    <name evidence="1" type="ordered locus">UWK_02473</name>
</gene>
<dbReference type="AlphaFoldDB" id="M1PHD2"/>
<name>M1PHD2_DESSD</name>
<dbReference type="HOGENOM" id="CLU_051638_7_0_7"/>
<evidence type="ECO:0000313" key="2">
    <source>
        <dbReference type="Proteomes" id="UP000011721"/>
    </source>
</evidence>
<dbReference type="PANTHER" id="PTHR23416:SF78">
    <property type="entry name" value="LIPOPOLYSACCHARIDE BIOSYNTHESIS O-ACETYL TRANSFERASE WBBJ-RELATED"/>
    <property type="match status" value="1"/>
</dbReference>
<dbReference type="Proteomes" id="UP000011721">
    <property type="component" value="Chromosome"/>
</dbReference>
<dbReference type="KEGG" id="dsf:UWK_02473"/>